<dbReference type="InterPro" id="IPR026569">
    <property type="entry name" value="Ribosomal_bL28"/>
</dbReference>
<dbReference type="InterPro" id="IPR037147">
    <property type="entry name" value="Ribosomal_bL28_sf"/>
</dbReference>
<evidence type="ECO:0000256" key="5">
    <source>
        <dbReference type="HAMAP-Rule" id="MF_00373"/>
    </source>
</evidence>
<keyword evidence="7" id="KW-1185">Reference proteome</keyword>
<evidence type="ECO:0000256" key="2">
    <source>
        <dbReference type="ARBA" id="ARBA00022980"/>
    </source>
</evidence>
<name>A0A069D4F4_9BACE</name>
<dbReference type="GO" id="GO:0006412">
    <property type="term" value="P:translation"/>
    <property type="evidence" value="ECO:0007669"/>
    <property type="project" value="UniProtKB-UniRule"/>
</dbReference>
<dbReference type="InterPro" id="IPR034704">
    <property type="entry name" value="Ribosomal_bL28/bL31-like_sf"/>
</dbReference>
<dbReference type="OrthoDB" id="9805609at2"/>
<dbReference type="Proteomes" id="UP000027601">
    <property type="component" value="Unassembled WGS sequence"/>
</dbReference>
<evidence type="ECO:0000313" key="6">
    <source>
        <dbReference type="EMBL" id="GAK37215.1"/>
    </source>
</evidence>
<dbReference type="PANTHER" id="PTHR13528">
    <property type="entry name" value="39S RIBOSOMAL PROTEIN L28, MITOCHONDRIAL"/>
    <property type="match status" value="1"/>
</dbReference>
<dbReference type="SUPFAM" id="SSF143800">
    <property type="entry name" value="L28p-like"/>
    <property type="match status" value="1"/>
</dbReference>
<protein>
    <recommendedName>
        <fullName evidence="4 5">Large ribosomal subunit protein bL28</fullName>
    </recommendedName>
</protein>
<dbReference type="Pfam" id="PF00830">
    <property type="entry name" value="Ribosomal_L28"/>
    <property type="match status" value="1"/>
</dbReference>
<dbReference type="HAMAP" id="MF_00373">
    <property type="entry name" value="Ribosomal_bL28"/>
    <property type="match status" value="1"/>
</dbReference>
<dbReference type="RefSeq" id="WP_024996950.1">
    <property type="nucleotide sequence ID" value="NZ_BAJS01000016.1"/>
</dbReference>
<dbReference type="GO" id="GO:0005840">
    <property type="term" value="C:ribosome"/>
    <property type="evidence" value="ECO:0007669"/>
    <property type="project" value="UniProtKB-KW"/>
</dbReference>
<dbReference type="GO" id="GO:1990904">
    <property type="term" value="C:ribonucleoprotein complex"/>
    <property type="evidence" value="ECO:0007669"/>
    <property type="project" value="UniProtKB-KW"/>
</dbReference>
<comment type="similarity">
    <text evidence="1 5">Belongs to the bacterial ribosomal protein bL28 family.</text>
</comment>
<dbReference type="AlphaFoldDB" id="A0A069D4F4"/>
<keyword evidence="3 5" id="KW-0687">Ribonucleoprotein</keyword>
<comment type="caution">
    <text evidence="6">The sequence shown here is derived from an EMBL/GenBank/DDBJ whole genome shotgun (WGS) entry which is preliminary data.</text>
</comment>
<evidence type="ECO:0000256" key="3">
    <source>
        <dbReference type="ARBA" id="ARBA00023274"/>
    </source>
</evidence>
<organism evidence="6 7">
    <name type="scientific">Bacteroides graminisolvens DSM 19988 = JCM 15093</name>
    <dbReference type="NCBI Taxonomy" id="1121097"/>
    <lineage>
        <taxon>Bacteria</taxon>
        <taxon>Pseudomonadati</taxon>
        <taxon>Bacteroidota</taxon>
        <taxon>Bacteroidia</taxon>
        <taxon>Bacteroidales</taxon>
        <taxon>Bacteroidaceae</taxon>
        <taxon>Bacteroides</taxon>
    </lineage>
</organism>
<dbReference type="InterPro" id="IPR001383">
    <property type="entry name" value="Ribosomal_bL28_bact-type"/>
</dbReference>
<reference evidence="6 7" key="1">
    <citation type="journal article" date="2015" name="Microbes Environ.">
        <title>Distribution and evolution of nitrogen fixation genes in the phylum bacteroidetes.</title>
        <authorList>
            <person name="Inoue J."/>
            <person name="Oshima K."/>
            <person name="Suda W."/>
            <person name="Sakamoto M."/>
            <person name="Iino T."/>
            <person name="Noda S."/>
            <person name="Hongoh Y."/>
            <person name="Hattori M."/>
            <person name="Ohkuma M."/>
        </authorList>
    </citation>
    <scope>NUCLEOTIDE SEQUENCE [LARGE SCALE GENOMIC DNA]</scope>
    <source>
        <strain evidence="6 7">JCM 15093</strain>
    </source>
</reference>
<accession>A0A069D4F4</accession>
<dbReference type="NCBIfam" id="TIGR00009">
    <property type="entry name" value="L28"/>
    <property type="match status" value="1"/>
</dbReference>
<dbReference type="STRING" id="1121097.GCA_000428125_01050"/>
<evidence type="ECO:0000256" key="1">
    <source>
        <dbReference type="ARBA" id="ARBA00008760"/>
    </source>
</evidence>
<sequence length="86" mass="9673">MSKICQITGKKAMIGNNVSHSKKRTKRTFDVNLFNKKFYYVEQDCWISLSLSAAGLRLINKKGLDAALNDAVTKGYCDWKSIKVIG</sequence>
<dbReference type="eggNOG" id="COG0227">
    <property type="taxonomic scope" value="Bacteria"/>
</dbReference>
<dbReference type="GO" id="GO:0003735">
    <property type="term" value="F:structural constituent of ribosome"/>
    <property type="evidence" value="ECO:0007669"/>
    <property type="project" value="InterPro"/>
</dbReference>
<evidence type="ECO:0000256" key="4">
    <source>
        <dbReference type="ARBA" id="ARBA00035174"/>
    </source>
</evidence>
<dbReference type="Gene3D" id="2.30.170.40">
    <property type="entry name" value="Ribosomal protein L28/L24"/>
    <property type="match status" value="1"/>
</dbReference>
<dbReference type="EMBL" id="BAJS01000016">
    <property type="protein sequence ID" value="GAK37215.1"/>
    <property type="molecule type" value="Genomic_DNA"/>
</dbReference>
<dbReference type="PANTHER" id="PTHR13528:SF2">
    <property type="entry name" value="LARGE RIBOSOMAL SUBUNIT PROTEIN BL28M"/>
    <property type="match status" value="1"/>
</dbReference>
<gene>
    <name evidence="5" type="primary">rpmB</name>
    <name evidence="6" type="ORF">JCM15093_2448</name>
</gene>
<evidence type="ECO:0000313" key="7">
    <source>
        <dbReference type="Proteomes" id="UP000027601"/>
    </source>
</evidence>
<keyword evidence="2 5" id="KW-0689">Ribosomal protein</keyword>
<proteinExistence type="inferred from homology"/>